<sequence length="381" mass="42307">MLRKLLTVILSLVLLTSTTGVFAHNRPTEPAGESLNGGKGSLIDDLNRNLRKQEELRKKIANAQAQEKSLASEISYLSNQIELTQLEISEAQTRLKQLAGDIDEVSGKLTETKEDIDYTQSVTNLRLRTIYKEGFVGSVDTFLGSNSFNDYLIRQKYTQVVRAQDLELLETLDALKEEYSSQKNTLEDKQAKEEALKKELEQKEADLGGQESSKQYLLGVTKNNERTYQALLAQVQQEIATIAKLLGGGVRLGPVKRGEVIAFQGNTGCSTGSHLHFGLYMGGVAVNPKPYLDSGSLRWPMNGATVSQWFGQRWTIYLPPHNGIDMYKSYGAPIYAARDGIAYLSTDNGCPWVPGITGTVPGKWIKIEHYNGWVTIYGHIQ</sequence>
<dbReference type="Gene3D" id="2.70.70.10">
    <property type="entry name" value="Glucose Permease (Domain IIA)"/>
    <property type="match status" value="2"/>
</dbReference>
<evidence type="ECO:0000256" key="1">
    <source>
        <dbReference type="SAM" id="Coils"/>
    </source>
</evidence>
<dbReference type="PANTHER" id="PTHR21666">
    <property type="entry name" value="PEPTIDASE-RELATED"/>
    <property type="match status" value="1"/>
</dbReference>
<dbReference type="GO" id="GO:0004222">
    <property type="term" value="F:metalloendopeptidase activity"/>
    <property type="evidence" value="ECO:0007669"/>
    <property type="project" value="TreeGrafter"/>
</dbReference>
<dbReference type="Pfam" id="PF01551">
    <property type="entry name" value="Peptidase_M23"/>
    <property type="match status" value="2"/>
</dbReference>
<gene>
    <name evidence="4" type="ORF">A2Z42_04065</name>
</gene>
<protein>
    <recommendedName>
        <fullName evidence="3">M23ase beta-sheet core domain-containing protein</fullName>
    </recommendedName>
</protein>
<dbReference type="AlphaFoldDB" id="A0A1G1WI01"/>
<dbReference type="EMBL" id="MHCU01000050">
    <property type="protein sequence ID" value="OGY27040.1"/>
    <property type="molecule type" value="Genomic_DNA"/>
</dbReference>
<reference evidence="4 5" key="1">
    <citation type="journal article" date="2016" name="Nat. Commun.">
        <title>Thousands of microbial genomes shed light on interconnected biogeochemical processes in an aquifer system.</title>
        <authorList>
            <person name="Anantharaman K."/>
            <person name="Brown C.T."/>
            <person name="Hug L.A."/>
            <person name="Sharon I."/>
            <person name="Castelle C.J."/>
            <person name="Probst A.J."/>
            <person name="Thomas B.C."/>
            <person name="Singh A."/>
            <person name="Wilkins M.J."/>
            <person name="Karaoz U."/>
            <person name="Brodie E.L."/>
            <person name="Williams K.H."/>
            <person name="Hubbard S.S."/>
            <person name="Banfield J.F."/>
        </authorList>
    </citation>
    <scope>NUCLEOTIDE SEQUENCE [LARGE SCALE GENOMIC DNA]</scope>
</reference>
<dbReference type="CDD" id="cd12797">
    <property type="entry name" value="M23_peptidase"/>
    <property type="match status" value="2"/>
</dbReference>
<feature type="chain" id="PRO_5009581200" description="M23ase beta-sheet core domain-containing protein" evidence="2">
    <location>
        <begin position="24"/>
        <end position="381"/>
    </location>
</feature>
<proteinExistence type="predicted"/>
<comment type="caution">
    <text evidence="4">The sequence shown here is derived from an EMBL/GenBank/DDBJ whole genome shotgun (WGS) entry which is preliminary data.</text>
</comment>
<evidence type="ECO:0000313" key="4">
    <source>
        <dbReference type="EMBL" id="OGY27040.1"/>
    </source>
</evidence>
<dbReference type="InterPro" id="IPR050570">
    <property type="entry name" value="Cell_wall_metabolism_enzyme"/>
</dbReference>
<dbReference type="Gene3D" id="6.10.250.3150">
    <property type="match status" value="1"/>
</dbReference>
<name>A0A1G1WI01_9BACT</name>
<accession>A0A1G1WI01</accession>
<dbReference type="InterPro" id="IPR011055">
    <property type="entry name" value="Dup_hybrid_motif"/>
</dbReference>
<feature type="coiled-coil region" evidence="1">
    <location>
        <begin position="43"/>
        <end position="115"/>
    </location>
</feature>
<feature type="domain" description="M23ase beta-sheet core" evidence="3">
    <location>
        <begin position="320"/>
        <end position="381"/>
    </location>
</feature>
<feature type="signal peptide" evidence="2">
    <location>
        <begin position="1"/>
        <end position="23"/>
    </location>
</feature>
<evidence type="ECO:0000259" key="3">
    <source>
        <dbReference type="Pfam" id="PF01551"/>
    </source>
</evidence>
<dbReference type="PANTHER" id="PTHR21666:SF270">
    <property type="entry name" value="MUREIN HYDROLASE ACTIVATOR ENVC"/>
    <property type="match status" value="1"/>
</dbReference>
<keyword evidence="1" id="KW-0175">Coiled coil</keyword>
<dbReference type="InterPro" id="IPR016047">
    <property type="entry name" value="M23ase_b-sheet_dom"/>
</dbReference>
<dbReference type="Proteomes" id="UP000176645">
    <property type="component" value="Unassembled WGS sequence"/>
</dbReference>
<keyword evidence="2" id="KW-0732">Signal</keyword>
<evidence type="ECO:0000256" key="2">
    <source>
        <dbReference type="SAM" id="SignalP"/>
    </source>
</evidence>
<organism evidence="4 5">
    <name type="scientific">Candidatus Woykebacteria bacterium RBG_19FT_COMBO_43_10</name>
    <dbReference type="NCBI Taxonomy" id="1802598"/>
    <lineage>
        <taxon>Bacteria</taxon>
        <taxon>Candidatus Woykeibacteriota</taxon>
    </lineage>
</organism>
<feature type="coiled-coil region" evidence="1">
    <location>
        <begin position="169"/>
        <end position="213"/>
    </location>
</feature>
<dbReference type="SUPFAM" id="SSF51261">
    <property type="entry name" value="Duplicated hybrid motif"/>
    <property type="match status" value="2"/>
</dbReference>
<evidence type="ECO:0000313" key="5">
    <source>
        <dbReference type="Proteomes" id="UP000176645"/>
    </source>
</evidence>
<feature type="domain" description="M23ase beta-sheet core" evidence="3">
    <location>
        <begin position="254"/>
        <end position="288"/>
    </location>
</feature>